<dbReference type="EMBL" id="KZ819979">
    <property type="protein sequence ID" value="PWN50018.1"/>
    <property type="molecule type" value="Genomic_DNA"/>
</dbReference>
<evidence type="ECO:0000313" key="2">
    <source>
        <dbReference type="Proteomes" id="UP000245626"/>
    </source>
</evidence>
<organism evidence="1 2">
    <name type="scientific">Violaceomyces palustris</name>
    <dbReference type="NCBI Taxonomy" id="1673888"/>
    <lineage>
        <taxon>Eukaryota</taxon>
        <taxon>Fungi</taxon>
        <taxon>Dikarya</taxon>
        <taxon>Basidiomycota</taxon>
        <taxon>Ustilaginomycotina</taxon>
        <taxon>Ustilaginomycetes</taxon>
        <taxon>Violaceomycetales</taxon>
        <taxon>Violaceomycetaceae</taxon>
        <taxon>Violaceomyces</taxon>
    </lineage>
</organism>
<name>A0ACD0NVX7_9BASI</name>
<accession>A0ACD0NVX7</accession>
<proteinExistence type="predicted"/>
<dbReference type="Proteomes" id="UP000245626">
    <property type="component" value="Unassembled WGS sequence"/>
</dbReference>
<gene>
    <name evidence="1" type="ORF">IE53DRAFT_362704</name>
</gene>
<keyword evidence="2" id="KW-1185">Reference proteome</keyword>
<evidence type="ECO:0000313" key="1">
    <source>
        <dbReference type="EMBL" id="PWN50018.1"/>
    </source>
</evidence>
<sequence>MTSDSSHQSPPPPPPTAFQRLVIHTHDVARSLKPSSDGELAHSIHQTLHFSLDANEEDWGLENLIVQLNLSSSSSQPSRQADCGTSSSPSTSSNFERILKEYEDRLDRAVEEEEEEVQQHQRQQQQHHSKNGTSYPLPPSSSSSSSSSYTDQVFVTDQGERLKSIPGFTKTQDPNRPFVSYAWDSRTQTLHLPNPLVITNPIVRDPCSEANGSKRNDFEITAKFFYLSEGGGDGGGGVDGSERFPGEWIDQAMDKLSRTTGLITVDTLVVAFPTLDLDGRGGGVGVGGMTETSTKSSSSCSRGDCLSSGKSQRDAPDSNPSRSESEDEDRDQDLESVSKVWKHVSIDPRYQSLGLSDLSVESMTRLFEKLEVPEGEEYSIPREVRRPRVCTINVKDDPCSFDRSLSSWCNSNKVSLVTHNDRRDILPSRTLPILLEEFKDQLPHPLPEKGRLVPRWVLKYVTLIKERGVLADKGYICFAEVLQD</sequence>
<reference evidence="1 2" key="1">
    <citation type="journal article" date="2018" name="Mol. Biol. Evol.">
        <title>Broad Genomic Sampling Reveals a Smut Pathogenic Ancestry of the Fungal Clade Ustilaginomycotina.</title>
        <authorList>
            <person name="Kijpornyongpan T."/>
            <person name="Mondo S.J."/>
            <person name="Barry K."/>
            <person name="Sandor L."/>
            <person name="Lee J."/>
            <person name="Lipzen A."/>
            <person name="Pangilinan J."/>
            <person name="LaButti K."/>
            <person name="Hainaut M."/>
            <person name="Henrissat B."/>
            <person name="Grigoriev I.V."/>
            <person name="Spatafora J.W."/>
            <person name="Aime M.C."/>
        </authorList>
    </citation>
    <scope>NUCLEOTIDE SEQUENCE [LARGE SCALE GENOMIC DNA]</scope>
    <source>
        <strain evidence="1 2">SA 807</strain>
    </source>
</reference>
<protein>
    <submittedName>
        <fullName evidence="1">Uncharacterized protein</fullName>
    </submittedName>
</protein>